<keyword evidence="1" id="KW-0175">Coiled coil</keyword>
<sequence length="138" mass="16072">MKLFSLQVFYKDEISSQDFIIFTAKLLVERANKGTRTTVAEQEYRLHTYAVIKSDRECHYDQLPVQLTKWQNPSTSDAMTRVQEEVEETKLVMHSTIQALLDRGEKLDDLVSKSETLSEQSKMFYTSARKMNKCCSYV</sequence>
<evidence type="ECO:0000256" key="1">
    <source>
        <dbReference type="PROSITE-ProRule" id="PRU00290"/>
    </source>
</evidence>
<dbReference type="Proteomes" id="UP001177023">
    <property type="component" value="Unassembled WGS sequence"/>
</dbReference>
<dbReference type="InterPro" id="IPR011012">
    <property type="entry name" value="Longin-like_dom_sf"/>
</dbReference>
<name>A0AA36CU35_9BILA</name>
<proteinExistence type="predicted"/>
<dbReference type="GO" id="GO:0005484">
    <property type="term" value="F:SNAP receptor activity"/>
    <property type="evidence" value="ECO:0007669"/>
    <property type="project" value="TreeGrafter"/>
</dbReference>
<dbReference type="Pfam" id="PF00957">
    <property type="entry name" value="Synaptobrevin"/>
    <property type="match status" value="1"/>
</dbReference>
<evidence type="ECO:0000259" key="2">
    <source>
        <dbReference type="PROSITE" id="PS50892"/>
    </source>
</evidence>
<dbReference type="PANTHER" id="PTHR45806">
    <property type="entry name" value="SYNAPTOBREVIN HOMOLOG YKT6"/>
    <property type="match status" value="1"/>
</dbReference>
<evidence type="ECO:0000313" key="3">
    <source>
        <dbReference type="EMBL" id="CAJ0574507.1"/>
    </source>
</evidence>
<keyword evidence="4" id="KW-1185">Reference proteome</keyword>
<feature type="non-terminal residue" evidence="3">
    <location>
        <position position="1"/>
    </location>
</feature>
<organism evidence="3 4">
    <name type="scientific">Mesorhabditis spiculigera</name>
    <dbReference type="NCBI Taxonomy" id="96644"/>
    <lineage>
        <taxon>Eukaryota</taxon>
        <taxon>Metazoa</taxon>
        <taxon>Ecdysozoa</taxon>
        <taxon>Nematoda</taxon>
        <taxon>Chromadorea</taxon>
        <taxon>Rhabditida</taxon>
        <taxon>Rhabditina</taxon>
        <taxon>Rhabditomorpha</taxon>
        <taxon>Rhabditoidea</taxon>
        <taxon>Rhabditidae</taxon>
        <taxon>Mesorhabditinae</taxon>
        <taxon>Mesorhabditis</taxon>
    </lineage>
</organism>
<dbReference type="EMBL" id="CATQJA010002631">
    <property type="protein sequence ID" value="CAJ0574507.1"/>
    <property type="molecule type" value="Genomic_DNA"/>
</dbReference>
<gene>
    <name evidence="3" type="ORF">MSPICULIGERA_LOCUS12840</name>
</gene>
<dbReference type="InterPro" id="IPR042855">
    <property type="entry name" value="V_SNARE_CC"/>
</dbReference>
<dbReference type="SUPFAM" id="SSF64356">
    <property type="entry name" value="SNARE-like"/>
    <property type="match status" value="1"/>
</dbReference>
<dbReference type="Gene3D" id="3.30.450.50">
    <property type="entry name" value="Longin domain"/>
    <property type="match status" value="1"/>
</dbReference>
<dbReference type="GO" id="GO:0005794">
    <property type="term" value="C:Golgi apparatus"/>
    <property type="evidence" value="ECO:0007669"/>
    <property type="project" value="TreeGrafter"/>
</dbReference>
<accession>A0AA36CU35</accession>
<dbReference type="PANTHER" id="PTHR45806:SF1">
    <property type="entry name" value="SYNAPTOBREVIN HOMOLOG YKT6"/>
    <property type="match status" value="1"/>
</dbReference>
<comment type="caution">
    <text evidence="3">The sequence shown here is derived from an EMBL/GenBank/DDBJ whole genome shotgun (WGS) entry which is preliminary data.</text>
</comment>
<protein>
    <recommendedName>
        <fullName evidence="2">V-SNARE coiled-coil homology domain-containing protein</fullName>
    </recommendedName>
</protein>
<dbReference type="PROSITE" id="PS50892">
    <property type="entry name" value="V_SNARE"/>
    <property type="match status" value="1"/>
</dbReference>
<dbReference type="GO" id="GO:0006888">
    <property type="term" value="P:endoplasmic reticulum to Golgi vesicle-mediated transport"/>
    <property type="evidence" value="ECO:0007669"/>
    <property type="project" value="TreeGrafter"/>
</dbReference>
<reference evidence="3" key="1">
    <citation type="submission" date="2023-06" db="EMBL/GenBank/DDBJ databases">
        <authorList>
            <person name="Delattre M."/>
        </authorList>
    </citation>
    <scope>NUCLEOTIDE SEQUENCE</scope>
    <source>
        <strain evidence="3">AF72</strain>
    </source>
</reference>
<evidence type="ECO:0000313" key="4">
    <source>
        <dbReference type="Proteomes" id="UP001177023"/>
    </source>
</evidence>
<dbReference type="AlphaFoldDB" id="A0AA36CU35"/>
<dbReference type="Gene3D" id="1.20.5.110">
    <property type="match status" value="1"/>
</dbReference>
<feature type="domain" description="V-SNARE coiled-coil homology" evidence="2">
    <location>
        <begin position="78"/>
        <end position="138"/>
    </location>
</feature>
<dbReference type="SUPFAM" id="SSF58038">
    <property type="entry name" value="SNARE fusion complex"/>
    <property type="match status" value="1"/>
</dbReference>